<dbReference type="RefSeq" id="WP_050531398.1">
    <property type="nucleotide sequence ID" value="NZ_AQQZ01000005.1"/>
</dbReference>
<sequence length="295" mass="32141">MKPPAFDFDWNQARAFLATAEEGSLSAASRALGLTQPTLGRQVAAFEEKLGVALFERVGRSLSLTPTGRDLLPHVKAMGAAAEELTLTATGRSQAMTGTVAISVVDAVAVTLMPPILERLQAEAPGLIIDLVITDSLSDLRRREADIAIRHVRPEDPDLIARKVRERKAALYATPEFRDRHGGLRSVADLAGVPIIAFDDIDRMMSDFGNLGLDPTPDQFRVIARSGAVGWDLVRRGFGVGAMIDDVAEHFTDVVPVCEDFTPIPVPYWLTVHRELRTSARIRRVFDILADALAP</sequence>
<dbReference type="InterPro" id="IPR058163">
    <property type="entry name" value="LysR-type_TF_proteobact-type"/>
</dbReference>
<dbReference type="EMBL" id="AQQZ01000005">
    <property type="protein sequence ID" value="KNG93222.1"/>
    <property type="molecule type" value="Genomic_DNA"/>
</dbReference>
<evidence type="ECO:0000256" key="1">
    <source>
        <dbReference type="ARBA" id="ARBA00009437"/>
    </source>
</evidence>
<dbReference type="PANTHER" id="PTHR30537:SF3">
    <property type="entry name" value="TRANSCRIPTIONAL REGULATORY PROTEIN"/>
    <property type="match status" value="1"/>
</dbReference>
<dbReference type="Pfam" id="PF03466">
    <property type="entry name" value="LysR_substrate"/>
    <property type="match status" value="1"/>
</dbReference>
<dbReference type="PRINTS" id="PR00039">
    <property type="entry name" value="HTHLYSR"/>
</dbReference>
<dbReference type="SUPFAM" id="SSF53850">
    <property type="entry name" value="Periplasmic binding protein-like II"/>
    <property type="match status" value="1"/>
</dbReference>
<protein>
    <submittedName>
        <fullName evidence="6">LysR family transcriptional regulator</fullName>
    </submittedName>
</protein>
<organism evidence="6 7">
    <name type="scientific">Pseudaestuariivita atlantica</name>
    <dbReference type="NCBI Taxonomy" id="1317121"/>
    <lineage>
        <taxon>Bacteria</taxon>
        <taxon>Pseudomonadati</taxon>
        <taxon>Pseudomonadota</taxon>
        <taxon>Alphaproteobacteria</taxon>
        <taxon>Rhodobacterales</taxon>
        <taxon>Paracoccaceae</taxon>
        <taxon>Pseudaestuariivita</taxon>
    </lineage>
</organism>
<keyword evidence="2" id="KW-0805">Transcription regulation</keyword>
<dbReference type="InterPro" id="IPR036388">
    <property type="entry name" value="WH-like_DNA-bd_sf"/>
</dbReference>
<evidence type="ECO:0000313" key="6">
    <source>
        <dbReference type="EMBL" id="KNG93222.1"/>
    </source>
</evidence>
<dbReference type="GO" id="GO:0003700">
    <property type="term" value="F:DNA-binding transcription factor activity"/>
    <property type="evidence" value="ECO:0007669"/>
    <property type="project" value="InterPro"/>
</dbReference>
<dbReference type="STRING" id="1317121.ATO11_12240"/>
<dbReference type="AlphaFoldDB" id="A0A0L1JND3"/>
<dbReference type="Proteomes" id="UP000036938">
    <property type="component" value="Unassembled WGS sequence"/>
</dbReference>
<dbReference type="FunFam" id="1.10.10.10:FF:000001">
    <property type="entry name" value="LysR family transcriptional regulator"/>
    <property type="match status" value="1"/>
</dbReference>
<evidence type="ECO:0000256" key="2">
    <source>
        <dbReference type="ARBA" id="ARBA00023015"/>
    </source>
</evidence>
<dbReference type="SUPFAM" id="SSF46785">
    <property type="entry name" value="Winged helix' DNA-binding domain"/>
    <property type="match status" value="1"/>
</dbReference>
<proteinExistence type="inferred from homology"/>
<evidence type="ECO:0000256" key="3">
    <source>
        <dbReference type="ARBA" id="ARBA00023125"/>
    </source>
</evidence>
<dbReference type="PROSITE" id="PS50931">
    <property type="entry name" value="HTH_LYSR"/>
    <property type="match status" value="1"/>
</dbReference>
<gene>
    <name evidence="6" type="ORF">ATO11_12240</name>
</gene>
<dbReference type="Gene3D" id="3.40.190.290">
    <property type="match status" value="1"/>
</dbReference>
<accession>A0A0L1JND3</accession>
<feature type="domain" description="HTH lysR-type" evidence="5">
    <location>
        <begin position="8"/>
        <end position="65"/>
    </location>
</feature>
<dbReference type="OrthoDB" id="9798121at2"/>
<dbReference type="PANTHER" id="PTHR30537">
    <property type="entry name" value="HTH-TYPE TRANSCRIPTIONAL REGULATOR"/>
    <property type="match status" value="1"/>
</dbReference>
<evidence type="ECO:0000259" key="5">
    <source>
        <dbReference type="PROSITE" id="PS50931"/>
    </source>
</evidence>
<evidence type="ECO:0000313" key="7">
    <source>
        <dbReference type="Proteomes" id="UP000036938"/>
    </source>
</evidence>
<dbReference type="InterPro" id="IPR036390">
    <property type="entry name" value="WH_DNA-bd_sf"/>
</dbReference>
<dbReference type="Pfam" id="PF00126">
    <property type="entry name" value="HTH_1"/>
    <property type="match status" value="1"/>
</dbReference>
<comment type="caution">
    <text evidence="6">The sequence shown here is derived from an EMBL/GenBank/DDBJ whole genome shotgun (WGS) entry which is preliminary data.</text>
</comment>
<dbReference type="InterPro" id="IPR000847">
    <property type="entry name" value="LysR_HTH_N"/>
</dbReference>
<keyword evidence="4" id="KW-0804">Transcription</keyword>
<name>A0A0L1JND3_9RHOB</name>
<keyword evidence="3" id="KW-0238">DNA-binding</keyword>
<comment type="similarity">
    <text evidence="1">Belongs to the LysR transcriptional regulatory family.</text>
</comment>
<dbReference type="InterPro" id="IPR005119">
    <property type="entry name" value="LysR_subst-bd"/>
</dbReference>
<evidence type="ECO:0000256" key="4">
    <source>
        <dbReference type="ARBA" id="ARBA00023163"/>
    </source>
</evidence>
<dbReference type="GO" id="GO:0043565">
    <property type="term" value="F:sequence-specific DNA binding"/>
    <property type="evidence" value="ECO:0007669"/>
    <property type="project" value="TreeGrafter"/>
</dbReference>
<dbReference type="GO" id="GO:0006351">
    <property type="term" value="P:DNA-templated transcription"/>
    <property type="evidence" value="ECO:0007669"/>
    <property type="project" value="TreeGrafter"/>
</dbReference>
<keyword evidence="7" id="KW-1185">Reference proteome</keyword>
<dbReference type="PATRIC" id="fig|1317121.7.peg.3155"/>
<dbReference type="Gene3D" id="1.10.10.10">
    <property type="entry name" value="Winged helix-like DNA-binding domain superfamily/Winged helix DNA-binding domain"/>
    <property type="match status" value="1"/>
</dbReference>
<reference evidence="6 7" key="1">
    <citation type="journal article" date="2015" name="Int. J. Syst. Evol. Microbiol.">
        <title>Aestuariivita atlantica sp. nov., isolated from deep sea sediment of the Atlantic Ocean.</title>
        <authorList>
            <person name="Li G."/>
            <person name="Lai Q."/>
            <person name="Du Y."/>
            <person name="Liu X."/>
            <person name="Sun F."/>
            <person name="Shao Z."/>
        </authorList>
    </citation>
    <scope>NUCLEOTIDE SEQUENCE [LARGE SCALE GENOMIC DNA]</scope>
    <source>
        <strain evidence="6 7">22II-S11-z3</strain>
    </source>
</reference>